<dbReference type="EMBL" id="FMJE01000003">
    <property type="protein sequence ID" value="SCM80536.1"/>
    <property type="molecule type" value="Genomic_DNA"/>
</dbReference>
<evidence type="ECO:0000313" key="4">
    <source>
        <dbReference type="EMBL" id="SCM80536.1"/>
    </source>
</evidence>
<keyword evidence="1 3" id="KW-0472">Membrane</keyword>
<gene>
    <name evidence="4" type="primary">spoIIGA</name>
    <name evidence="4" type="ORF">KL86SPO_30714</name>
</gene>
<dbReference type="GO" id="GO:0030436">
    <property type="term" value="P:asexual sporulation"/>
    <property type="evidence" value="ECO:0007669"/>
    <property type="project" value="InterPro"/>
</dbReference>
<keyword evidence="1" id="KW-0749">Sporulation</keyword>
<dbReference type="GO" id="GO:0006508">
    <property type="term" value="P:proteolysis"/>
    <property type="evidence" value="ECO:0007669"/>
    <property type="project" value="UniProtKB-KW"/>
</dbReference>
<feature type="active site" evidence="2">
    <location>
        <position position="175"/>
    </location>
</feature>
<comment type="function">
    <text evidence="1">Probable aspartic protease that is responsible for the proteolytic cleavage of the RNA polymerase sigma E factor (SigE/spoIIGB) to yield the active peptide in the mother cell during sporulation. Responds to a signal from the forespore that is triggered by the extracellular signal protein SpoIIR.</text>
</comment>
<evidence type="ECO:0000256" key="3">
    <source>
        <dbReference type="SAM" id="Phobius"/>
    </source>
</evidence>
<reference evidence="4" key="1">
    <citation type="submission" date="2016-08" db="EMBL/GenBank/DDBJ databases">
        <authorList>
            <person name="Seilhamer J.J."/>
        </authorList>
    </citation>
    <scope>NUCLEOTIDE SEQUENCE</scope>
    <source>
        <strain evidence="4">86</strain>
    </source>
</reference>
<proteinExistence type="inferred from homology"/>
<dbReference type="GO" id="GO:0005886">
    <property type="term" value="C:plasma membrane"/>
    <property type="evidence" value="ECO:0007669"/>
    <property type="project" value="UniProtKB-SubCell"/>
</dbReference>
<keyword evidence="1 4" id="KW-0378">Hydrolase</keyword>
<feature type="transmembrane region" description="Helical" evidence="3">
    <location>
        <begin position="128"/>
        <end position="147"/>
    </location>
</feature>
<sequence>MYIYADVVLIVNCIMNSVILVLTAHAAGISYSWKRLLPAALFGGVYALSGIFPELAILYSIPGKLLMSVVLVLLAFGYRTVRTTLVLVGAFFIVSFILGGATLGWLYFIQTEAPQQAGNYLDMSWSSLAAGSVIAVMLVTLIARRLMGKMIRRRNFYQVRIEYNGQNKDVTGMLDTGNNLYSLLGNKPVVLLCWQSAIQLLGSQAAGYLTSTSPAAWLSNLHECQDAAWLARVEVIPCQSVGGKNMLLGFRPDGISVRTEDGLAYTTEVLIGLYDGVFASDRPYEALLHPALITGAHITKEVSVCA</sequence>
<dbReference type="GO" id="GO:0004190">
    <property type="term" value="F:aspartic-type endopeptidase activity"/>
    <property type="evidence" value="ECO:0007669"/>
    <property type="project" value="UniProtKB-KW"/>
</dbReference>
<comment type="similarity">
    <text evidence="1">Belongs to the peptidase U4 family.</text>
</comment>
<keyword evidence="1" id="KW-0645">Protease</keyword>
<dbReference type="InterPro" id="IPR005081">
    <property type="entry name" value="SpoIIGA"/>
</dbReference>
<dbReference type="AlphaFoldDB" id="A0A212LST6"/>
<dbReference type="GO" id="GO:0030435">
    <property type="term" value="P:sporulation resulting in formation of a cellular spore"/>
    <property type="evidence" value="ECO:0007669"/>
    <property type="project" value="UniProtKB-KW"/>
</dbReference>
<evidence type="ECO:0000256" key="2">
    <source>
        <dbReference type="PIRSR" id="PIRSR018571-1"/>
    </source>
</evidence>
<organism evidence="4">
    <name type="scientific">uncultured Sporomusa sp</name>
    <dbReference type="NCBI Taxonomy" id="307249"/>
    <lineage>
        <taxon>Bacteria</taxon>
        <taxon>Bacillati</taxon>
        <taxon>Bacillota</taxon>
        <taxon>Negativicutes</taxon>
        <taxon>Selenomonadales</taxon>
        <taxon>Sporomusaceae</taxon>
        <taxon>Sporomusa</taxon>
        <taxon>environmental samples</taxon>
    </lineage>
</organism>
<comment type="subcellular location">
    <subcellularLocation>
        <location evidence="1">Cell membrane</location>
    </subcellularLocation>
</comment>
<dbReference type="RefSeq" id="WP_288183888.1">
    <property type="nucleotide sequence ID" value="NZ_LT608335.1"/>
</dbReference>
<dbReference type="PIRSF" id="PIRSF018571">
    <property type="entry name" value="SpoIIGA"/>
    <property type="match status" value="1"/>
</dbReference>
<accession>A0A212LST6</accession>
<feature type="transmembrane region" description="Helical" evidence="3">
    <location>
        <begin position="58"/>
        <end position="78"/>
    </location>
</feature>
<name>A0A212LST6_9FIRM</name>
<keyword evidence="1" id="KW-0064">Aspartyl protease</keyword>
<keyword evidence="1" id="KW-1003">Cell membrane</keyword>
<feature type="transmembrane region" description="Helical" evidence="3">
    <location>
        <begin position="6"/>
        <end position="24"/>
    </location>
</feature>
<protein>
    <recommendedName>
        <fullName evidence="1">Sporulation sigma-E factor-processing peptidase</fullName>
        <ecNumber evidence="1">3.4.23.-</ecNumber>
    </recommendedName>
    <alternativeName>
        <fullName evidence="1">Membrane-associated aspartic protease</fullName>
    </alternativeName>
    <alternativeName>
        <fullName evidence="1">Stage II sporulation protein GA</fullName>
    </alternativeName>
</protein>
<keyword evidence="3" id="KW-0812">Transmembrane</keyword>
<dbReference type="Pfam" id="PF03419">
    <property type="entry name" value="Peptidase_U4"/>
    <property type="match status" value="1"/>
</dbReference>
<evidence type="ECO:0000256" key="1">
    <source>
        <dbReference type="PIRNR" id="PIRNR018571"/>
    </source>
</evidence>
<keyword evidence="3" id="KW-1133">Transmembrane helix</keyword>
<dbReference type="EC" id="3.4.23.-" evidence="1"/>
<feature type="transmembrane region" description="Helical" evidence="3">
    <location>
        <begin position="85"/>
        <end position="108"/>
    </location>
</feature>